<reference evidence="1 2" key="1">
    <citation type="journal article" date="2019" name="Genome Biol. Evol.">
        <title>Insights into the evolution of the New World diploid cottons (Gossypium, subgenus Houzingenia) based on genome sequencing.</title>
        <authorList>
            <person name="Grover C.E."/>
            <person name="Arick M.A. 2nd"/>
            <person name="Thrash A."/>
            <person name="Conover J.L."/>
            <person name="Sanders W.S."/>
            <person name="Peterson D.G."/>
            <person name="Frelichowski J.E."/>
            <person name="Scheffler J.A."/>
            <person name="Scheffler B.E."/>
            <person name="Wendel J.F."/>
        </authorList>
    </citation>
    <scope>NUCLEOTIDE SEQUENCE [LARGE SCALE GENOMIC DNA]</scope>
    <source>
        <strain evidence="1">27</strain>
        <tissue evidence="1">Leaf</tissue>
    </source>
</reference>
<protein>
    <submittedName>
        <fullName evidence="1">Uncharacterized protein</fullName>
    </submittedName>
</protein>
<dbReference type="EMBL" id="JABFAC010239515">
    <property type="protein sequence ID" value="MBA0634832.1"/>
    <property type="molecule type" value="Genomic_DNA"/>
</dbReference>
<dbReference type="Proteomes" id="UP000593561">
    <property type="component" value="Unassembled WGS sequence"/>
</dbReference>
<sequence>MDRGKQPLKEIVGEWTTVHKKPNKGKAESNFKKGFVPARQPFYPNQGYYVSYPMVNQPLGTNVLNYPVVNQPMGNTFSLTPNTESQLQWFQNPNSVSQTSYAEVINGAENLLNQQQIQELKDLSKIKDFYNPDKEYLAKTIDKCRNNSSYYQIQAGVDLMAKAKYLLQERNYQFKTDGRRILAYHLYLIEENNDSISLLKKIAAMDIEDFSSNILQQIK</sequence>
<feature type="non-terminal residue" evidence="1">
    <location>
        <position position="1"/>
    </location>
</feature>
<name>A0A7J8T9P1_GOSDV</name>
<accession>A0A7J8T9P1</accession>
<organism evidence="1 2">
    <name type="scientific">Gossypium davidsonii</name>
    <name type="common">Davidson's cotton</name>
    <name type="synonym">Gossypium klotzschianum subsp. davidsonii</name>
    <dbReference type="NCBI Taxonomy" id="34287"/>
    <lineage>
        <taxon>Eukaryota</taxon>
        <taxon>Viridiplantae</taxon>
        <taxon>Streptophyta</taxon>
        <taxon>Embryophyta</taxon>
        <taxon>Tracheophyta</taxon>
        <taxon>Spermatophyta</taxon>
        <taxon>Magnoliopsida</taxon>
        <taxon>eudicotyledons</taxon>
        <taxon>Gunneridae</taxon>
        <taxon>Pentapetalae</taxon>
        <taxon>rosids</taxon>
        <taxon>malvids</taxon>
        <taxon>Malvales</taxon>
        <taxon>Malvaceae</taxon>
        <taxon>Malvoideae</taxon>
        <taxon>Gossypium</taxon>
    </lineage>
</organism>
<evidence type="ECO:0000313" key="1">
    <source>
        <dbReference type="EMBL" id="MBA0634832.1"/>
    </source>
</evidence>
<dbReference type="AlphaFoldDB" id="A0A7J8T9P1"/>
<comment type="caution">
    <text evidence="1">The sequence shown here is derived from an EMBL/GenBank/DDBJ whole genome shotgun (WGS) entry which is preliminary data.</text>
</comment>
<evidence type="ECO:0000313" key="2">
    <source>
        <dbReference type="Proteomes" id="UP000593561"/>
    </source>
</evidence>
<proteinExistence type="predicted"/>
<keyword evidence="2" id="KW-1185">Reference proteome</keyword>
<gene>
    <name evidence="1" type="ORF">Godav_022415</name>
</gene>